<sequence length="190" mass="21649">MSREDFIEIRNLAKVEKLLKDIPKGVEKATSSAINRSLVTLKKNVKKEVTDNYGIKSTEVEKAMVVQKATLTKITGSIKSKSPLLSLYKFLKSNNENEIKVLIKKTSGTQRVRGKKNLKGKPFIARMKNGHKGIFQKKENRKIEELKTLSIPQMLGSESVMEYIKSNNEVDTLLEKNLRREVNRILKGYV</sequence>
<dbReference type="Proteomes" id="UP000284676">
    <property type="component" value="Unassembled WGS sequence"/>
</dbReference>
<proteinExistence type="predicted"/>
<protein>
    <submittedName>
        <fullName evidence="1">Uncharacterized protein</fullName>
    </submittedName>
</protein>
<dbReference type="EMBL" id="QRHL01000001">
    <property type="protein sequence ID" value="RHF75034.1"/>
    <property type="molecule type" value="Genomic_DNA"/>
</dbReference>
<dbReference type="Pfam" id="PF06763">
    <property type="entry name" value="Minor_tail_Z"/>
    <property type="match status" value="1"/>
</dbReference>
<evidence type="ECO:0000313" key="2">
    <source>
        <dbReference type="Proteomes" id="UP000284676"/>
    </source>
</evidence>
<name>A0A414Q2J2_FUSMR</name>
<evidence type="ECO:0000313" key="1">
    <source>
        <dbReference type="EMBL" id="RHF75034.1"/>
    </source>
</evidence>
<dbReference type="RefSeq" id="WP_118233902.1">
    <property type="nucleotide sequence ID" value="NZ_QRHL01000001.1"/>
</dbReference>
<gene>
    <name evidence="1" type="ORF">DW663_01185</name>
</gene>
<dbReference type="AlphaFoldDB" id="A0A414Q2J2"/>
<reference evidence="1 2" key="1">
    <citation type="submission" date="2018-08" db="EMBL/GenBank/DDBJ databases">
        <title>A genome reference for cultivated species of the human gut microbiota.</title>
        <authorList>
            <person name="Zou Y."/>
            <person name="Xue W."/>
            <person name="Luo G."/>
        </authorList>
    </citation>
    <scope>NUCLEOTIDE SEQUENCE [LARGE SCALE GENOMIC DNA]</scope>
    <source>
        <strain evidence="1 2">AM25-1</strain>
    </source>
</reference>
<accession>A0A414Q2J2</accession>
<dbReference type="InterPro" id="IPR010633">
    <property type="entry name" value="Phage_lambda_GpZ"/>
</dbReference>
<organism evidence="1 2">
    <name type="scientific">Fusobacterium mortiferum</name>
    <dbReference type="NCBI Taxonomy" id="850"/>
    <lineage>
        <taxon>Bacteria</taxon>
        <taxon>Fusobacteriati</taxon>
        <taxon>Fusobacteriota</taxon>
        <taxon>Fusobacteriia</taxon>
        <taxon>Fusobacteriales</taxon>
        <taxon>Fusobacteriaceae</taxon>
        <taxon>Fusobacterium</taxon>
    </lineage>
</organism>
<comment type="caution">
    <text evidence="1">The sequence shown here is derived from an EMBL/GenBank/DDBJ whole genome shotgun (WGS) entry which is preliminary data.</text>
</comment>